<proteinExistence type="predicted"/>
<dbReference type="PROSITE" id="PS50294">
    <property type="entry name" value="WD_REPEATS_REGION"/>
    <property type="match status" value="5"/>
</dbReference>
<evidence type="ECO:0000256" key="7">
    <source>
        <dbReference type="PROSITE-ProRule" id="PRU00221"/>
    </source>
</evidence>
<evidence type="ECO:0000259" key="9">
    <source>
        <dbReference type="Pfam" id="PF04494"/>
    </source>
</evidence>
<name>A0A2P6NSY6_9EUKA</name>
<feature type="region of interest" description="Disordered" evidence="8">
    <location>
        <begin position="1"/>
        <end position="28"/>
    </location>
</feature>
<evidence type="ECO:0000256" key="6">
    <source>
        <dbReference type="ARBA" id="ARBA00023242"/>
    </source>
</evidence>
<comment type="subcellular location">
    <subcellularLocation>
        <location evidence="1">Nucleus</location>
    </subcellularLocation>
</comment>
<dbReference type="CDD" id="cd00200">
    <property type="entry name" value="WD40"/>
    <property type="match status" value="1"/>
</dbReference>
<dbReference type="GO" id="GO:0016251">
    <property type="term" value="F:RNA polymerase II general transcription initiation factor activity"/>
    <property type="evidence" value="ECO:0007669"/>
    <property type="project" value="TreeGrafter"/>
</dbReference>
<dbReference type="Gene3D" id="1.25.40.500">
    <property type="entry name" value="TFIID subunit TAF5, NTD2 domain"/>
    <property type="match status" value="1"/>
</dbReference>
<feature type="compositionally biased region" description="Polar residues" evidence="8">
    <location>
        <begin position="1"/>
        <end position="13"/>
    </location>
</feature>
<dbReference type="OrthoDB" id="10266330at2759"/>
<dbReference type="PRINTS" id="PR00320">
    <property type="entry name" value="GPROTEINBRPT"/>
</dbReference>
<dbReference type="PROSITE" id="PS50082">
    <property type="entry name" value="WD_REPEATS_2"/>
    <property type="match status" value="5"/>
</dbReference>
<dbReference type="GO" id="GO:0006367">
    <property type="term" value="P:transcription initiation at RNA polymerase II promoter"/>
    <property type="evidence" value="ECO:0007669"/>
    <property type="project" value="TreeGrafter"/>
</dbReference>
<dbReference type="GO" id="GO:0005669">
    <property type="term" value="C:transcription factor TFIID complex"/>
    <property type="evidence" value="ECO:0007669"/>
    <property type="project" value="TreeGrafter"/>
</dbReference>
<dbReference type="InterPro" id="IPR001680">
    <property type="entry name" value="WD40_rpt"/>
</dbReference>
<dbReference type="Pfam" id="PF00400">
    <property type="entry name" value="WD40"/>
    <property type="match status" value="5"/>
</dbReference>
<feature type="repeat" description="WD" evidence="7">
    <location>
        <begin position="537"/>
        <end position="578"/>
    </location>
</feature>
<keyword evidence="11" id="KW-1185">Reference proteome</keyword>
<evidence type="ECO:0000256" key="8">
    <source>
        <dbReference type="SAM" id="MobiDB-lite"/>
    </source>
</evidence>
<evidence type="ECO:0000256" key="5">
    <source>
        <dbReference type="ARBA" id="ARBA00023163"/>
    </source>
</evidence>
<dbReference type="InterPro" id="IPR019775">
    <property type="entry name" value="WD40_repeat_CS"/>
</dbReference>
<dbReference type="CDD" id="cd08044">
    <property type="entry name" value="TAF5_NTD2"/>
    <property type="match status" value="1"/>
</dbReference>
<dbReference type="PROSITE" id="PS00678">
    <property type="entry name" value="WD_REPEATS_1"/>
    <property type="match status" value="2"/>
</dbReference>
<organism evidence="10 11">
    <name type="scientific">Planoprotostelium fungivorum</name>
    <dbReference type="NCBI Taxonomy" id="1890364"/>
    <lineage>
        <taxon>Eukaryota</taxon>
        <taxon>Amoebozoa</taxon>
        <taxon>Evosea</taxon>
        <taxon>Variosea</taxon>
        <taxon>Cavosteliida</taxon>
        <taxon>Cavosteliaceae</taxon>
        <taxon>Planoprotostelium</taxon>
    </lineage>
</organism>
<feature type="repeat" description="WD" evidence="7">
    <location>
        <begin position="579"/>
        <end position="611"/>
    </location>
</feature>
<keyword evidence="3" id="KW-0677">Repeat</keyword>
<feature type="region of interest" description="Disordered" evidence="8">
    <location>
        <begin position="275"/>
        <end position="333"/>
    </location>
</feature>
<dbReference type="EMBL" id="MDYQ01000023">
    <property type="protein sequence ID" value="PRP87079.1"/>
    <property type="molecule type" value="Genomic_DNA"/>
</dbReference>
<comment type="caution">
    <text evidence="10">The sequence shown here is derived from an EMBL/GenBank/DDBJ whole genome shotgun (WGS) entry which is preliminary data.</text>
</comment>
<keyword evidence="5" id="KW-0804">Transcription</keyword>
<dbReference type="SMART" id="SM00320">
    <property type="entry name" value="WD40"/>
    <property type="match status" value="6"/>
</dbReference>
<dbReference type="PANTHER" id="PTHR19879:SF1">
    <property type="entry name" value="CANNONBALL-RELATED"/>
    <property type="match status" value="1"/>
</dbReference>
<dbReference type="InterPro" id="IPR036322">
    <property type="entry name" value="WD40_repeat_dom_sf"/>
</dbReference>
<evidence type="ECO:0000313" key="11">
    <source>
        <dbReference type="Proteomes" id="UP000241769"/>
    </source>
</evidence>
<feature type="region of interest" description="Disordered" evidence="8">
    <location>
        <begin position="614"/>
        <end position="640"/>
    </location>
</feature>
<feature type="repeat" description="WD" evidence="7">
    <location>
        <begin position="495"/>
        <end position="536"/>
    </location>
</feature>
<keyword evidence="6" id="KW-0539">Nucleus</keyword>
<dbReference type="InParanoid" id="A0A2P6NSY6"/>
<keyword evidence="4" id="KW-0805">Transcription regulation</keyword>
<dbReference type="SUPFAM" id="SSF50978">
    <property type="entry name" value="WD40 repeat-like"/>
    <property type="match status" value="1"/>
</dbReference>
<feature type="compositionally biased region" description="Basic and acidic residues" evidence="8">
    <location>
        <begin position="291"/>
        <end position="303"/>
    </location>
</feature>
<keyword evidence="2 7" id="KW-0853">WD repeat</keyword>
<dbReference type="Pfam" id="PF04494">
    <property type="entry name" value="TFIID_NTD2"/>
    <property type="match status" value="1"/>
</dbReference>
<dbReference type="Gene3D" id="2.130.10.10">
    <property type="entry name" value="YVTN repeat-like/Quinoprotein amine dehydrogenase"/>
    <property type="match status" value="2"/>
</dbReference>
<feature type="compositionally biased region" description="Polar residues" evidence="8">
    <location>
        <begin position="614"/>
        <end position="623"/>
    </location>
</feature>
<accession>A0A2P6NSY6</accession>
<dbReference type="PANTHER" id="PTHR19879">
    <property type="entry name" value="TRANSCRIPTION INITIATION FACTOR TFIID"/>
    <property type="match status" value="1"/>
</dbReference>
<protein>
    <submittedName>
        <fullName evidence="10">Transcription factor TFIID complex subunit Taf5</fullName>
    </submittedName>
</protein>
<sequence>MNGLMNNTATPMMSGQMHPANALQGPAPGSDQIDQIINFLSKKGLKKTEQALRQELAPRTQNLDSLAARTDAEMENPSSVSAYIQNYPASAATTDVKNFAKSYSSFRDWVTSSLDIYKRELKGLLYPIFVYCYLDLQRKGESDEAKLFMDSYGKEHAELHEEEVRRLSTLQTPEQLKDNELATQFTSNKFRLDLSRMSFELLLGFLHQEANIIVLGILNRYIHLTVMQGKGVLSLEDGPVLEHNIPHIPNKQTVNAKECYWGLFDEQVPKIPENLSEKAPETPVQPEDEEPQSKKAKVEEGQKKGKASIAQKETQPPPDLKKPPVSTVKLPRLSPDMERSYLEDLSKRASLSTIQLPSVCFYTAFHSYGSLNNISVSDDALYTAGCYSDSSVRLWCNDPKEDTESGNYLHLRGHTAPVTDLSFSPDSKYFLSASQDHSIRLWSTKTKSNVVIYKSHHSPVWSVSFSALGYYFASASYDRTARLWATDNVNPIRVFNGHLSDVNCIRFHPNCNYVVTGSSDNSVRLWDVNTAGSVRIFTGHYGPVHTVAVSPDGKYVASAGEDHLIMLWDLGSGRRVATFSGHKKMIWSLDFSAETSLLASGGADETVRLWDCSGSSRQGQNQMMEDDDVTPATDTKTSSELIKSLPTKRTPVFHVKFTKRNMLMAAGPYRDE</sequence>
<gene>
    <name evidence="10" type="ORF">PROFUN_04815</name>
</gene>
<dbReference type="STRING" id="1890364.A0A2P6NSY6"/>
<reference evidence="10 11" key="1">
    <citation type="journal article" date="2018" name="Genome Biol. Evol.">
        <title>Multiple Roots of Fruiting Body Formation in Amoebozoa.</title>
        <authorList>
            <person name="Hillmann F."/>
            <person name="Forbes G."/>
            <person name="Novohradska S."/>
            <person name="Ferling I."/>
            <person name="Riege K."/>
            <person name="Groth M."/>
            <person name="Westermann M."/>
            <person name="Marz M."/>
            <person name="Spaller T."/>
            <person name="Winckler T."/>
            <person name="Schaap P."/>
            <person name="Glockner G."/>
        </authorList>
    </citation>
    <scope>NUCLEOTIDE SEQUENCE [LARGE SCALE GENOMIC DNA]</scope>
    <source>
        <strain evidence="10 11">Jena</strain>
    </source>
</reference>
<dbReference type="InterPro" id="IPR007582">
    <property type="entry name" value="TFIID_NTD2"/>
</dbReference>
<dbReference type="InterPro" id="IPR015943">
    <property type="entry name" value="WD40/YVTN_repeat-like_dom_sf"/>
</dbReference>
<dbReference type="SUPFAM" id="SSF160897">
    <property type="entry name" value="Taf5 N-terminal domain-like"/>
    <property type="match status" value="1"/>
</dbReference>
<feature type="repeat" description="WD" evidence="7">
    <location>
        <begin position="453"/>
        <end position="494"/>
    </location>
</feature>
<evidence type="ECO:0000256" key="3">
    <source>
        <dbReference type="ARBA" id="ARBA00022737"/>
    </source>
</evidence>
<feature type="domain" description="TFIID subunit TAF5 NTD2" evidence="9">
    <location>
        <begin position="95"/>
        <end position="222"/>
    </location>
</feature>
<evidence type="ECO:0000256" key="2">
    <source>
        <dbReference type="ARBA" id="ARBA00022574"/>
    </source>
</evidence>
<dbReference type="InterPro" id="IPR020472">
    <property type="entry name" value="WD40_PAC1"/>
</dbReference>
<evidence type="ECO:0000256" key="1">
    <source>
        <dbReference type="ARBA" id="ARBA00004123"/>
    </source>
</evidence>
<evidence type="ECO:0000313" key="10">
    <source>
        <dbReference type="EMBL" id="PRP87079.1"/>
    </source>
</evidence>
<dbReference type="Proteomes" id="UP000241769">
    <property type="component" value="Unassembled WGS sequence"/>
</dbReference>
<feature type="repeat" description="WD" evidence="7">
    <location>
        <begin position="411"/>
        <end position="452"/>
    </location>
</feature>
<dbReference type="AlphaFoldDB" id="A0A2P6NSY6"/>
<evidence type="ECO:0000256" key="4">
    <source>
        <dbReference type="ARBA" id="ARBA00023015"/>
    </source>
</evidence>
<dbReference type="InterPro" id="IPR037264">
    <property type="entry name" value="TFIID_NTD2_sf"/>
</dbReference>